<evidence type="ECO:0000313" key="1">
    <source>
        <dbReference type="EMBL" id="MFD2213674.1"/>
    </source>
</evidence>
<gene>
    <name evidence="1" type="ORF">ACFSKK_08295</name>
</gene>
<sequence>MYILSSKQVVQEKINHIKKGFSAYVETAELANIIKKECQILQLDVYEDATELGYWFIPKKEK</sequence>
<dbReference type="InterPro" id="IPR058867">
    <property type="entry name" value="YtzJ"/>
</dbReference>
<name>A0ABW5BVL8_9BACI</name>
<evidence type="ECO:0000313" key="2">
    <source>
        <dbReference type="Proteomes" id="UP001597318"/>
    </source>
</evidence>
<reference evidence="2" key="1">
    <citation type="journal article" date="2019" name="Int. J. Syst. Evol. Microbiol.">
        <title>The Global Catalogue of Microorganisms (GCM) 10K type strain sequencing project: providing services to taxonomists for standard genome sequencing and annotation.</title>
        <authorList>
            <consortium name="The Broad Institute Genomics Platform"/>
            <consortium name="The Broad Institute Genome Sequencing Center for Infectious Disease"/>
            <person name="Wu L."/>
            <person name="Ma J."/>
        </authorList>
    </citation>
    <scope>NUCLEOTIDE SEQUENCE [LARGE SCALE GENOMIC DNA]</scope>
    <source>
        <strain evidence="2">CGMCC 1.15474</strain>
    </source>
</reference>
<dbReference type="Pfam" id="PF26326">
    <property type="entry name" value="YtzJ"/>
    <property type="match status" value="1"/>
</dbReference>
<dbReference type="Proteomes" id="UP001597318">
    <property type="component" value="Unassembled WGS sequence"/>
</dbReference>
<comment type="caution">
    <text evidence="1">The sequence shown here is derived from an EMBL/GenBank/DDBJ whole genome shotgun (WGS) entry which is preliminary data.</text>
</comment>
<proteinExistence type="predicted"/>
<protein>
    <submittedName>
        <fullName evidence="1">Uncharacterized protein</fullName>
    </submittedName>
</protein>
<accession>A0ABW5BVL8</accession>
<organism evidence="1 2">
    <name type="scientific">Metabacillus endolithicus</name>
    <dbReference type="NCBI Taxonomy" id="1535204"/>
    <lineage>
        <taxon>Bacteria</taxon>
        <taxon>Bacillati</taxon>
        <taxon>Bacillota</taxon>
        <taxon>Bacilli</taxon>
        <taxon>Bacillales</taxon>
        <taxon>Bacillaceae</taxon>
        <taxon>Metabacillus</taxon>
    </lineage>
</organism>
<keyword evidence="2" id="KW-1185">Reference proteome</keyword>
<dbReference type="EMBL" id="JBHUIK010000002">
    <property type="protein sequence ID" value="MFD2213674.1"/>
    <property type="molecule type" value="Genomic_DNA"/>
</dbReference>
<dbReference type="RefSeq" id="WP_247345022.1">
    <property type="nucleotide sequence ID" value="NZ_CP095550.1"/>
</dbReference>